<dbReference type="PANTHER" id="PTHR43133:SF46">
    <property type="entry name" value="RNA POLYMERASE SIGMA-70 FACTOR ECF SUBFAMILY"/>
    <property type="match status" value="1"/>
</dbReference>
<keyword evidence="2" id="KW-0805">Transcription regulation</keyword>
<dbReference type="NCBIfam" id="TIGR02937">
    <property type="entry name" value="sigma70-ECF"/>
    <property type="match status" value="1"/>
</dbReference>
<keyword evidence="3" id="KW-0731">Sigma factor</keyword>
<keyword evidence="8" id="KW-1185">Reference proteome</keyword>
<dbReference type="Gene3D" id="1.10.1740.10">
    <property type="match status" value="1"/>
</dbReference>
<dbReference type="Pfam" id="PF04542">
    <property type="entry name" value="Sigma70_r2"/>
    <property type="match status" value="1"/>
</dbReference>
<evidence type="ECO:0000256" key="3">
    <source>
        <dbReference type="ARBA" id="ARBA00023082"/>
    </source>
</evidence>
<dbReference type="PANTHER" id="PTHR43133">
    <property type="entry name" value="RNA POLYMERASE ECF-TYPE SIGMA FACTO"/>
    <property type="match status" value="1"/>
</dbReference>
<dbReference type="InterPro" id="IPR036388">
    <property type="entry name" value="WH-like_DNA-bd_sf"/>
</dbReference>
<proteinExistence type="inferred from homology"/>
<dbReference type="RefSeq" id="WP_190315078.1">
    <property type="nucleotide sequence ID" value="NZ_JACNYL010000004.1"/>
</dbReference>
<evidence type="ECO:0000256" key="2">
    <source>
        <dbReference type="ARBA" id="ARBA00023015"/>
    </source>
</evidence>
<evidence type="ECO:0000256" key="1">
    <source>
        <dbReference type="ARBA" id="ARBA00010641"/>
    </source>
</evidence>
<dbReference type="InterPro" id="IPR013249">
    <property type="entry name" value="RNA_pol_sigma70_r4_t2"/>
</dbReference>
<protein>
    <submittedName>
        <fullName evidence="7">Sigma-70 family RNA polymerase sigma factor</fullName>
    </submittedName>
</protein>
<accession>A0ABR7XW51</accession>
<dbReference type="SUPFAM" id="SSF88659">
    <property type="entry name" value="Sigma3 and sigma4 domains of RNA polymerase sigma factors"/>
    <property type="match status" value="1"/>
</dbReference>
<organism evidence="7 8">
    <name type="scientific">Sphingobacterium chuzhouense</name>
    <dbReference type="NCBI Taxonomy" id="1742264"/>
    <lineage>
        <taxon>Bacteria</taxon>
        <taxon>Pseudomonadati</taxon>
        <taxon>Bacteroidota</taxon>
        <taxon>Sphingobacteriia</taxon>
        <taxon>Sphingobacteriales</taxon>
        <taxon>Sphingobacteriaceae</taxon>
        <taxon>Sphingobacterium</taxon>
    </lineage>
</organism>
<dbReference type="SUPFAM" id="SSF88946">
    <property type="entry name" value="Sigma2 domain of RNA polymerase sigma factors"/>
    <property type="match status" value="1"/>
</dbReference>
<dbReference type="Proteomes" id="UP000651112">
    <property type="component" value="Unassembled WGS sequence"/>
</dbReference>
<dbReference type="InterPro" id="IPR014284">
    <property type="entry name" value="RNA_pol_sigma-70_dom"/>
</dbReference>
<dbReference type="Gene3D" id="1.10.10.10">
    <property type="entry name" value="Winged helix-like DNA-binding domain superfamily/Winged helix DNA-binding domain"/>
    <property type="match status" value="1"/>
</dbReference>
<feature type="domain" description="RNA polymerase sigma factor 70 region 4 type 2" evidence="6">
    <location>
        <begin position="125"/>
        <end position="172"/>
    </location>
</feature>
<evidence type="ECO:0000313" key="8">
    <source>
        <dbReference type="Proteomes" id="UP000651112"/>
    </source>
</evidence>
<dbReference type="InterPro" id="IPR013324">
    <property type="entry name" value="RNA_pol_sigma_r3/r4-like"/>
</dbReference>
<sequence>MKLVRHIFVENEFLKFVEGDQRAYRKAFDYYFPIIFRYVYSKCKHVEDAEEITQEAFTQLYLHRQKVHTEDDLYPYLFVITKRLCISHFRKQLGKPECVDVETSEWSSVSYETEDNITFAELSKILHKIIASLPPQQQEIYRLSRLEDVSHQEIAEQMGISKNTVKNHLLLATKVVRLKLQKMYFLMLFF</sequence>
<comment type="similarity">
    <text evidence="1">Belongs to the sigma-70 factor family. ECF subfamily.</text>
</comment>
<dbReference type="InterPro" id="IPR013325">
    <property type="entry name" value="RNA_pol_sigma_r2"/>
</dbReference>
<evidence type="ECO:0000256" key="4">
    <source>
        <dbReference type="ARBA" id="ARBA00023163"/>
    </source>
</evidence>
<comment type="caution">
    <text evidence="7">The sequence shown here is derived from an EMBL/GenBank/DDBJ whole genome shotgun (WGS) entry which is preliminary data.</text>
</comment>
<dbReference type="Pfam" id="PF08281">
    <property type="entry name" value="Sigma70_r4_2"/>
    <property type="match status" value="1"/>
</dbReference>
<evidence type="ECO:0000313" key="7">
    <source>
        <dbReference type="EMBL" id="MBD1423280.1"/>
    </source>
</evidence>
<reference evidence="7 8" key="1">
    <citation type="submission" date="2020-08" db="EMBL/GenBank/DDBJ databases">
        <title>Sphingobacterium sp. DN00404 isolated from aquaculture water.</title>
        <authorList>
            <person name="Zhang M."/>
        </authorList>
    </citation>
    <scope>NUCLEOTIDE SEQUENCE [LARGE SCALE GENOMIC DNA]</scope>
    <source>
        <strain evidence="7 8">KCTC 42746</strain>
    </source>
</reference>
<dbReference type="EMBL" id="JACNYL010000004">
    <property type="protein sequence ID" value="MBD1423280.1"/>
    <property type="molecule type" value="Genomic_DNA"/>
</dbReference>
<dbReference type="InterPro" id="IPR007627">
    <property type="entry name" value="RNA_pol_sigma70_r2"/>
</dbReference>
<feature type="domain" description="RNA polymerase sigma-70 region 2" evidence="5">
    <location>
        <begin position="28"/>
        <end position="92"/>
    </location>
</feature>
<name>A0ABR7XW51_9SPHI</name>
<keyword evidence="4" id="KW-0804">Transcription</keyword>
<gene>
    <name evidence="7" type="ORF">H8B21_17070</name>
</gene>
<evidence type="ECO:0000259" key="6">
    <source>
        <dbReference type="Pfam" id="PF08281"/>
    </source>
</evidence>
<dbReference type="InterPro" id="IPR039425">
    <property type="entry name" value="RNA_pol_sigma-70-like"/>
</dbReference>
<evidence type="ECO:0000259" key="5">
    <source>
        <dbReference type="Pfam" id="PF04542"/>
    </source>
</evidence>
<dbReference type="CDD" id="cd06171">
    <property type="entry name" value="Sigma70_r4"/>
    <property type="match status" value="1"/>
</dbReference>